<keyword evidence="1" id="KW-0540">Nuclease</keyword>
<organism evidence="1">
    <name type="scientific">Desulfofervidus auxilii</name>
    <dbReference type="NCBI Taxonomy" id="1621989"/>
    <lineage>
        <taxon>Bacteria</taxon>
        <taxon>Pseudomonadati</taxon>
        <taxon>Thermodesulfobacteriota</taxon>
        <taxon>Candidatus Desulfofervidia</taxon>
        <taxon>Candidatus Desulfofervidales</taxon>
        <taxon>Candidatus Desulfofervidaceae</taxon>
        <taxon>Candidatus Desulfofervidus</taxon>
    </lineage>
</organism>
<evidence type="ECO:0000313" key="1">
    <source>
        <dbReference type="EMBL" id="HDD45433.1"/>
    </source>
</evidence>
<keyword evidence="1" id="KW-0378">Hydrolase</keyword>
<keyword evidence="1" id="KW-0255">Endonuclease</keyword>
<dbReference type="Pfam" id="PF09545">
    <property type="entry name" value="RE_AccI"/>
    <property type="match status" value="1"/>
</dbReference>
<dbReference type="EMBL" id="DRBS01000420">
    <property type="protein sequence ID" value="HDD45433.1"/>
    <property type="molecule type" value="Genomic_DNA"/>
</dbReference>
<sequence length="142" mass="16422">MKARGKEGKELSITVKEEDIERLIKWRKTYCGSKPLFYLQLFFDKGFFISFDRVLEIIAQAKTRKIEHYRFAVDRKTGKATHFIGMSHAKVCLIAIEYPKVVAKSIKAWDGKVYAIRTPEGGKFKLNEEFIQELLSLKSKSA</sequence>
<dbReference type="InterPro" id="IPR019054">
    <property type="entry name" value="Restrct_endonuc_II_AccI"/>
</dbReference>
<gene>
    <name evidence="1" type="ORF">ENG63_11360</name>
</gene>
<dbReference type="Proteomes" id="UP000886289">
    <property type="component" value="Unassembled WGS sequence"/>
</dbReference>
<protein>
    <submittedName>
        <fullName evidence="1">AccI family restriction endonuclease</fullName>
    </submittedName>
</protein>
<comment type="caution">
    <text evidence="1">The sequence shown here is derived from an EMBL/GenBank/DDBJ whole genome shotgun (WGS) entry which is preliminary data.</text>
</comment>
<name>A0A7C0U4N1_DESA2</name>
<proteinExistence type="predicted"/>
<dbReference type="GO" id="GO:0004519">
    <property type="term" value="F:endonuclease activity"/>
    <property type="evidence" value="ECO:0007669"/>
    <property type="project" value="UniProtKB-KW"/>
</dbReference>
<dbReference type="AlphaFoldDB" id="A0A7C0U4N1"/>
<reference evidence="1" key="1">
    <citation type="journal article" date="2020" name="mSystems">
        <title>Genome- and Community-Level Interaction Insights into Carbon Utilization and Element Cycling Functions of Hydrothermarchaeota in Hydrothermal Sediment.</title>
        <authorList>
            <person name="Zhou Z."/>
            <person name="Liu Y."/>
            <person name="Xu W."/>
            <person name="Pan J."/>
            <person name="Luo Z.H."/>
            <person name="Li M."/>
        </authorList>
    </citation>
    <scope>NUCLEOTIDE SEQUENCE [LARGE SCALE GENOMIC DNA]</scope>
    <source>
        <strain evidence="1">HyVt-233</strain>
    </source>
</reference>
<accession>A0A7C0U4N1</accession>